<feature type="region of interest" description="Disordered" evidence="1">
    <location>
        <begin position="385"/>
        <end position="498"/>
    </location>
</feature>
<name>A0A5J4X6L6_9EUKA</name>
<dbReference type="AlphaFoldDB" id="A0A5J4X6L6"/>
<feature type="compositionally biased region" description="Acidic residues" evidence="1">
    <location>
        <begin position="421"/>
        <end position="460"/>
    </location>
</feature>
<dbReference type="EMBL" id="SNRW01000180">
    <property type="protein sequence ID" value="KAA6402814.1"/>
    <property type="molecule type" value="Genomic_DNA"/>
</dbReference>
<feature type="compositionally biased region" description="Basic and acidic residues" evidence="1">
    <location>
        <begin position="385"/>
        <end position="408"/>
    </location>
</feature>
<dbReference type="Proteomes" id="UP000324800">
    <property type="component" value="Unassembled WGS sequence"/>
</dbReference>
<proteinExistence type="predicted"/>
<evidence type="ECO:0000256" key="1">
    <source>
        <dbReference type="SAM" id="MobiDB-lite"/>
    </source>
</evidence>
<feature type="compositionally biased region" description="Basic and acidic residues" evidence="1">
    <location>
        <begin position="472"/>
        <end position="498"/>
    </location>
</feature>
<protein>
    <submittedName>
        <fullName evidence="2">Uncharacterized protein</fullName>
    </submittedName>
</protein>
<evidence type="ECO:0000313" key="2">
    <source>
        <dbReference type="EMBL" id="KAA6402814.1"/>
    </source>
</evidence>
<sequence>MEQQMSKFPRFTRKIKSLIKELKSKMQTSFEEIQYILADDMKEYKSYTQNTQKYFNKLLKLYKNQFSVEDAKQSEQRMILDFGERLEKLSLKLKDEFDQKFHIERVHRQFQVSQVTNIKDSQVNSISDLQAELNKATDQLIIDKQMIEKELERQRSIVHNLLNASYNETTAAMESLTILKQAMDVFLQLQKQFASSQFANSSYLLPLSSSEKAQLALILWRTEEQLSNNRNSIRDTLKLAVSESQRKVENKINEIIKDELENELIRGESQNIVVINKNKNNDQNDQIKEKGESSTEIISQSSTITTGVNKFLYDCTSMLKERGKDCGHRMYNLQEQYQMLKTQYKEQQEKMKDIESLITDIFRSVNSLQSEIRLQTINQEELEIKKKQHQQDQDEKEREQKEEKERIKRLNRIKLFTDNNTQEEDEQQQDINDDDDEEEEYEDDEQDYDNDNDDEQEQQEEYNVSFRRRDKLKLEENKQLTDLEKEKVKSKDTERDLQKKREQLKEQLKLLDIQKDKVKIKDKEIKDSKRLLK</sequence>
<accession>A0A5J4X6L6</accession>
<reference evidence="2 3" key="1">
    <citation type="submission" date="2019-03" db="EMBL/GenBank/DDBJ databases">
        <title>Single cell metagenomics reveals metabolic interactions within the superorganism composed of flagellate Streblomastix strix and complex community of Bacteroidetes bacteria on its surface.</title>
        <authorList>
            <person name="Treitli S.C."/>
            <person name="Kolisko M."/>
            <person name="Husnik F."/>
            <person name="Keeling P."/>
            <person name="Hampl V."/>
        </authorList>
    </citation>
    <scope>NUCLEOTIDE SEQUENCE [LARGE SCALE GENOMIC DNA]</scope>
    <source>
        <strain evidence="2">ST1C</strain>
    </source>
</reference>
<evidence type="ECO:0000313" key="3">
    <source>
        <dbReference type="Proteomes" id="UP000324800"/>
    </source>
</evidence>
<organism evidence="2 3">
    <name type="scientific">Streblomastix strix</name>
    <dbReference type="NCBI Taxonomy" id="222440"/>
    <lineage>
        <taxon>Eukaryota</taxon>
        <taxon>Metamonada</taxon>
        <taxon>Preaxostyla</taxon>
        <taxon>Oxymonadida</taxon>
        <taxon>Streblomastigidae</taxon>
        <taxon>Streblomastix</taxon>
    </lineage>
</organism>
<comment type="caution">
    <text evidence="2">The sequence shown here is derived from an EMBL/GenBank/DDBJ whole genome shotgun (WGS) entry which is preliminary data.</text>
</comment>
<gene>
    <name evidence="2" type="ORF">EZS28_001654</name>
</gene>